<dbReference type="Proteomes" id="UP000007014">
    <property type="component" value="Chromosome 2"/>
</dbReference>
<accession>M1V6F2</accession>
<reference evidence="2 3" key="1">
    <citation type="journal article" date="2004" name="Nature">
        <title>Genome sequence of the ultrasmall unicellular red alga Cyanidioschyzon merolae 10D.</title>
        <authorList>
            <person name="Matsuzaki M."/>
            <person name="Misumi O."/>
            <person name="Shin-i T."/>
            <person name="Maruyama S."/>
            <person name="Takahara M."/>
            <person name="Miyagishima S."/>
            <person name="Mori T."/>
            <person name="Nishida K."/>
            <person name="Yagisawa F."/>
            <person name="Nishida K."/>
            <person name="Yoshida Y."/>
            <person name="Nishimura Y."/>
            <person name="Nakao S."/>
            <person name="Kobayashi T."/>
            <person name="Momoyama Y."/>
            <person name="Higashiyama T."/>
            <person name="Minoda A."/>
            <person name="Sano M."/>
            <person name="Nomoto H."/>
            <person name="Oishi K."/>
            <person name="Hayashi H."/>
            <person name="Ohta F."/>
            <person name="Nishizaka S."/>
            <person name="Haga S."/>
            <person name="Miura S."/>
            <person name="Morishita T."/>
            <person name="Kabeya Y."/>
            <person name="Terasawa K."/>
            <person name="Suzuki Y."/>
            <person name="Ishii Y."/>
            <person name="Asakawa S."/>
            <person name="Takano H."/>
            <person name="Ohta N."/>
            <person name="Kuroiwa H."/>
            <person name="Tanaka K."/>
            <person name="Shimizu N."/>
            <person name="Sugano S."/>
            <person name="Sato N."/>
            <person name="Nozaki H."/>
            <person name="Ogasawara N."/>
            <person name="Kohara Y."/>
            <person name="Kuroiwa T."/>
        </authorList>
    </citation>
    <scope>NUCLEOTIDE SEQUENCE [LARGE SCALE GENOMIC DNA]</scope>
    <source>
        <strain evidence="2 3">10D</strain>
    </source>
</reference>
<dbReference type="GeneID" id="16992259"/>
<protein>
    <recommendedName>
        <fullName evidence="1">SGNH hydrolase-type esterase domain-containing protein</fullName>
    </recommendedName>
</protein>
<dbReference type="EMBL" id="AP006484">
    <property type="protein sequence ID" value="BAM78869.1"/>
    <property type="molecule type" value="Genomic_DNA"/>
</dbReference>
<dbReference type="InterPro" id="IPR013830">
    <property type="entry name" value="SGNH_hydro"/>
</dbReference>
<sequence length="290" mass="31145">MPVAGGVFVRFSSVCRALVVGISGIAAVGAGQAATLAWTYRSPPECRGPSHGLESVHQQGVPRVVVFLGDSLVTGVGCTCQSNPGTNCIHGGPVLARRLAKRLASTLSAPVEWHAVGMTGASVRDLVEHVLPRASREVNQEPEPARKIDMVVILCGVNDWKRAWRSYSPSAFEEGLAALIGAARKTLRLSPDCSILLPAVNGSMIEHVPKFQMEPLRSMLAFVAEQYDSAKRRVAARFGDRVRYIPALSTNGEAPTALFSHLDGVHPNEVGYQKWADHIFDQANVKCSNA</sequence>
<proteinExistence type="predicted"/>
<dbReference type="Pfam" id="PF13472">
    <property type="entry name" value="Lipase_GDSL_2"/>
    <property type="match status" value="1"/>
</dbReference>
<keyword evidence="3" id="KW-1185">Reference proteome</keyword>
<feature type="domain" description="SGNH hydrolase-type esterase" evidence="1">
    <location>
        <begin position="67"/>
        <end position="273"/>
    </location>
</feature>
<evidence type="ECO:0000313" key="2">
    <source>
        <dbReference type="EMBL" id="BAM78869.1"/>
    </source>
</evidence>
<dbReference type="OMA" id="WDEQKAH"/>
<dbReference type="RefSeq" id="XP_005535155.1">
    <property type="nucleotide sequence ID" value="XM_005535098.1"/>
</dbReference>
<dbReference type="KEGG" id="cme:CYME_CMB050C"/>
<dbReference type="Gramene" id="CMB050CT">
    <property type="protein sequence ID" value="CMB050CT"/>
    <property type="gene ID" value="CMB050C"/>
</dbReference>
<dbReference type="InterPro" id="IPR036514">
    <property type="entry name" value="SGNH_hydro_sf"/>
</dbReference>
<dbReference type="AlphaFoldDB" id="M1V6F2"/>
<gene>
    <name evidence="2" type="ORF">CYME_CMB050C</name>
</gene>
<organism evidence="2 3">
    <name type="scientific">Cyanidioschyzon merolae (strain NIES-3377 / 10D)</name>
    <name type="common">Unicellular red alga</name>
    <dbReference type="NCBI Taxonomy" id="280699"/>
    <lineage>
        <taxon>Eukaryota</taxon>
        <taxon>Rhodophyta</taxon>
        <taxon>Bangiophyceae</taxon>
        <taxon>Cyanidiales</taxon>
        <taxon>Cyanidiaceae</taxon>
        <taxon>Cyanidioschyzon</taxon>
    </lineage>
</organism>
<dbReference type="Gene3D" id="3.40.50.1110">
    <property type="entry name" value="SGNH hydrolase"/>
    <property type="match status" value="1"/>
</dbReference>
<evidence type="ECO:0000313" key="3">
    <source>
        <dbReference type="Proteomes" id="UP000007014"/>
    </source>
</evidence>
<name>M1V6F2_CYAM1</name>
<dbReference type="OrthoDB" id="4610at2759"/>
<evidence type="ECO:0000259" key="1">
    <source>
        <dbReference type="Pfam" id="PF13472"/>
    </source>
</evidence>
<dbReference type="SUPFAM" id="SSF52266">
    <property type="entry name" value="SGNH hydrolase"/>
    <property type="match status" value="1"/>
</dbReference>
<dbReference type="eggNOG" id="ENOG502S8PS">
    <property type="taxonomic scope" value="Eukaryota"/>
</dbReference>
<dbReference type="HOGENOM" id="CLU_886919_0_0_1"/>
<dbReference type="InterPro" id="IPR051532">
    <property type="entry name" value="Ester_Hydrolysis_Enzymes"/>
</dbReference>
<dbReference type="PANTHER" id="PTHR30383">
    <property type="entry name" value="THIOESTERASE 1/PROTEASE 1/LYSOPHOSPHOLIPASE L1"/>
    <property type="match status" value="1"/>
</dbReference>
<reference evidence="2 3" key="2">
    <citation type="journal article" date="2007" name="BMC Biol.">
        <title>A 100%-complete sequence reveals unusually simple genomic features in the hot-spring red alga Cyanidioschyzon merolae.</title>
        <authorList>
            <person name="Nozaki H."/>
            <person name="Takano H."/>
            <person name="Misumi O."/>
            <person name="Terasawa K."/>
            <person name="Matsuzaki M."/>
            <person name="Maruyama S."/>
            <person name="Nishida K."/>
            <person name="Yagisawa F."/>
            <person name="Yoshida Y."/>
            <person name="Fujiwara T."/>
            <person name="Takio S."/>
            <person name="Tamura K."/>
            <person name="Chung S.J."/>
            <person name="Nakamura S."/>
            <person name="Kuroiwa H."/>
            <person name="Tanaka K."/>
            <person name="Sato N."/>
            <person name="Kuroiwa T."/>
        </authorList>
    </citation>
    <scope>NUCLEOTIDE SEQUENCE [LARGE SCALE GENOMIC DNA]</scope>
    <source>
        <strain evidence="2 3">10D</strain>
    </source>
</reference>